<feature type="compositionally biased region" description="Acidic residues" evidence="5">
    <location>
        <begin position="403"/>
        <end position="414"/>
    </location>
</feature>
<dbReference type="EnsemblMetazoa" id="tetur09g02080.1">
    <property type="protein sequence ID" value="tetur09g02080.1"/>
    <property type="gene ID" value="tetur09g02080"/>
</dbReference>
<evidence type="ECO:0000259" key="6">
    <source>
        <dbReference type="PROSITE" id="PS51044"/>
    </source>
</evidence>
<dbReference type="CDD" id="cd16650">
    <property type="entry name" value="SP-RING_PIAS-like"/>
    <property type="match status" value="1"/>
</dbReference>
<feature type="compositionally biased region" description="Polar residues" evidence="5">
    <location>
        <begin position="45"/>
        <end position="55"/>
    </location>
</feature>
<proteinExistence type="predicted"/>
<sequence>MSNSDEFLSQECYIYLPRLEGIDQASRQTRSKRNLNEVDSESESETNYRTSNRMSRPTRKRGSGEVEEPPQHTNKAKGGPLSVKKVKFGLNYDPDKDNLSFTPVNPDKYTPVSVIIQPTYSDAVSDWCCFPLTKTQSKKINVDNYCVLLRLAYFNKQDGGYEDIFDYGMNIRVNDVALPLTAPTEEDPNAPLDGPADITRYLIAEGASIERVRISFDGQAKPHIFSIIFCKKKKDELPFVSLRYLVPNQTFKLAHRVNERFMTDMNKLFRKVYTLLDPISKQRIETPVRGASCSHVECFDLNTFLRANRRKLEWSCPICSKQLKEDQIVVDGLFNSIIAKTYTSCTAVELDSQGGWSPVYREKVFRVRTVDLENDISEGEDDEEPEEEIRSPEGPLSPVDVPPELEEPEVSLEENEFHGGMNGDEPMNISKEAETQTGHLWSPSYEGENSASAGENPDQSEPDVFDHDTNEAAIHGNPTTVIQRVDDDRSHEMEEAQ</sequence>
<dbReference type="InterPro" id="IPR013083">
    <property type="entry name" value="Znf_RING/FYVE/PHD"/>
</dbReference>
<feature type="compositionally biased region" description="Polar residues" evidence="5">
    <location>
        <begin position="447"/>
        <end position="457"/>
    </location>
</feature>
<dbReference type="Gene3D" id="3.30.40.10">
    <property type="entry name" value="Zinc/RING finger domain, C3HC4 (zinc finger)"/>
    <property type="match status" value="1"/>
</dbReference>
<protein>
    <recommendedName>
        <fullName evidence="6">SP-RING-type domain-containing protein</fullName>
    </recommendedName>
</protein>
<dbReference type="PROSITE" id="PS51044">
    <property type="entry name" value="ZF_SP_RING"/>
    <property type="match status" value="1"/>
</dbReference>
<evidence type="ECO:0000256" key="3">
    <source>
        <dbReference type="ARBA" id="ARBA00022833"/>
    </source>
</evidence>
<dbReference type="OMA" id="FDYGMNI"/>
<name>T1KD90_TETUR</name>
<dbReference type="GO" id="GO:0016925">
    <property type="term" value="P:protein sumoylation"/>
    <property type="evidence" value="ECO:0007669"/>
    <property type="project" value="TreeGrafter"/>
</dbReference>
<dbReference type="GO" id="GO:0008270">
    <property type="term" value="F:zinc ion binding"/>
    <property type="evidence" value="ECO:0007669"/>
    <property type="project" value="UniProtKB-KW"/>
</dbReference>
<feature type="region of interest" description="Disordered" evidence="5">
    <location>
        <begin position="372"/>
        <end position="497"/>
    </location>
</feature>
<evidence type="ECO:0000256" key="5">
    <source>
        <dbReference type="SAM" id="MobiDB-lite"/>
    </source>
</evidence>
<feature type="compositionally biased region" description="Basic and acidic residues" evidence="5">
    <location>
        <begin position="484"/>
        <end position="497"/>
    </location>
</feature>
<dbReference type="OrthoDB" id="6516358at2759"/>
<dbReference type="Pfam" id="PF02891">
    <property type="entry name" value="zf-MIZ"/>
    <property type="match status" value="1"/>
</dbReference>
<dbReference type="GO" id="GO:0000785">
    <property type="term" value="C:chromatin"/>
    <property type="evidence" value="ECO:0007669"/>
    <property type="project" value="TreeGrafter"/>
</dbReference>
<dbReference type="PANTHER" id="PTHR10782">
    <property type="entry name" value="ZINC FINGER MIZ DOMAIN-CONTAINING PROTEIN"/>
    <property type="match status" value="1"/>
</dbReference>
<gene>
    <name evidence="7" type="primary">107363146</name>
</gene>
<evidence type="ECO:0000313" key="7">
    <source>
        <dbReference type="EnsemblMetazoa" id="tetur09g02080.1"/>
    </source>
</evidence>
<dbReference type="PANTHER" id="PTHR10782:SF4">
    <property type="entry name" value="TONALLI, ISOFORM E"/>
    <property type="match status" value="1"/>
</dbReference>
<dbReference type="AlphaFoldDB" id="T1KD90"/>
<dbReference type="InterPro" id="IPR004181">
    <property type="entry name" value="Znf_MIZ"/>
</dbReference>
<evidence type="ECO:0000256" key="4">
    <source>
        <dbReference type="PROSITE-ProRule" id="PRU00452"/>
    </source>
</evidence>
<organism evidence="7 8">
    <name type="scientific">Tetranychus urticae</name>
    <name type="common">Two-spotted spider mite</name>
    <dbReference type="NCBI Taxonomy" id="32264"/>
    <lineage>
        <taxon>Eukaryota</taxon>
        <taxon>Metazoa</taxon>
        <taxon>Ecdysozoa</taxon>
        <taxon>Arthropoda</taxon>
        <taxon>Chelicerata</taxon>
        <taxon>Arachnida</taxon>
        <taxon>Acari</taxon>
        <taxon>Acariformes</taxon>
        <taxon>Trombidiformes</taxon>
        <taxon>Prostigmata</taxon>
        <taxon>Eleutherengona</taxon>
        <taxon>Raphignathae</taxon>
        <taxon>Tetranychoidea</taxon>
        <taxon>Tetranychidae</taxon>
        <taxon>Tetranychus</taxon>
    </lineage>
</organism>
<evidence type="ECO:0000313" key="8">
    <source>
        <dbReference type="Proteomes" id="UP000015104"/>
    </source>
</evidence>
<evidence type="ECO:0000256" key="2">
    <source>
        <dbReference type="ARBA" id="ARBA00022771"/>
    </source>
</evidence>
<dbReference type="EMBL" id="CAEY01002010">
    <property type="status" value="NOT_ANNOTATED_CDS"/>
    <property type="molecule type" value="Genomic_DNA"/>
</dbReference>
<reference evidence="8" key="1">
    <citation type="submission" date="2011-08" db="EMBL/GenBank/DDBJ databases">
        <authorList>
            <person name="Rombauts S."/>
        </authorList>
    </citation>
    <scope>NUCLEOTIDE SEQUENCE</scope>
    <source>
        <strain evidence="8">London</strain>
    </source>
</reference>
<dbReference type="HOGENOM" id="CLU_548997_0_0_1"/>
<reference evidence="7" key="2">
    <citation type="submission" date="2015-06" db="UniProtKB">
        <authorList>
            <consortium name="EnsemblMetazoa"/>
        </authorList>
    </citation>
    <scope>IDENTIFICATION</scope>
</reference>
<accession>T1KD90</accession>
<feature type="domain" description="SP-RING-type" evidence="6">
    <location>
        <begin position="257"/>
        <end position="343"/>
    </location>
</feature>
<feature type="region of interest" description="Disordered" evidence="5">
    <location>
        <begin position="19"/>
        <end position="80"/>
    </location>
</feature>
<dbReference type="Proteomes" id="UP000015104">
    <property type="component" value="Unassembled WGS sequence"/>
</dbReference>
<evidence type="ECO:0000256" key="1">
    <source>
        <dbReference type="ARBA" id="ARBA00022723"/>
    </source>
</evidence>
<feature type="compositionally biased region" description="Acidic residues" evidence="5">
    <location>
        <begin position="372"/>
        <end position="387"/>
    </location>
</feature>
<dbReference type="GO" id="GO:0061665">
    <property type="term" value="F:SUMO ligase activity"/>
    <property type="evidence" value="ECO:0007669"/>
    <property type="project" value="TreeGrafter"/>
</dbReference>
<dbReference type="eggNOG" id="KOG2169">
    <property type="taxonomic scope" value="Eukaryota"/>
</dbReference>
<keyword evidence="8" id="KW-1185">Reference proteome</keyword>
<dbReference type="KEGG" id="tut:107363146"/>
<keyword evidence="1" id="KW-0479">Metal-binding</keyword>
<keyword evidence="2 4" id="KW-0863">Zinc-finger</keyword>
<dbReference type="STRING" id="32264.T1KD90"/>
<keyword evidence="3" id="KW-0862">Zinc</keyword>